<dbReference type="PANTHER" id="PTHR30012">
    <property type="entry name" value="GENERAL SECRETION PATHWAY PROTEIN"/>
    <property type="match status" value="1"/>
</dbReference>
<keyword evidence="3 9" id="KW-0813">Transport</keyword>
<accession>A0A1E5G5E7</accession>
<dbReference type="PRINTS" id="PR00812">
    <property type="entry name" value="BCTERIALGSPF"/>
</dbReference>
<proteinExistence type="inferred from homology"/>
<keyword evidence="4" id="KW-1003">Cell membrane</keyword>
<evidence type="ECO:0000313" key="13">
    <source>
        <dbReference type="Proteomes" id="UP000094296"/>
    </source>
</evidence>
<keyword evidence="7 10" id="KW-1133">Transmembrane helix</keyword>
<keyword evidence="8 10" id="KW-0472">Membrane</keyword>
<evidence type="ECO:0000256" key="2">
    <source>
        <dbReference type="ARBA" id="ARBA00005745"/>
    </source>
</evidence>
<reference evidence="12 13" key="1">
    <citation type="submission" date="2016-09" db="EMBL/GenBank/DDBJ databases">
        <title>Draft genome sequence for the type strain of Desulfuribacillus alkaliarsenatis AHT28, an obligately anaerobic, sulfidogenic bacterium isolated from Russian soda lake sediments.</title>
        <authorList>
            <person name="Abin C.A."/>
            <person name="Hollibaugh J.T."/>
        </authorList>
    </citation>
    <scope>NUCLEOTIDE SEQUENCE [LARGE SCALE GENOMIC DNA]</scope>
    <source>
        <strain evidence="12 13">AHT28</strain>
    </source>
</reference>
<evidence type="ECO:0000256" key="9">
    <source>
        <dbReference type="RuleBase" id="RU003923"/>
    </source>
</evidence>
<dbReference type="AlphaFoldDB" id="A0A1E5G5E7"/>
<evidence type="ECO:0000256" key="7">
    <source>
        <dbReference type="ARBA" id="ARBA00022989"/>
    </source>
</evidence>
<evidence type="ECO:0000256" key="6">
    <source>
        <dbReference type="ARBA" id="ARBA00022692"/>
    </source>
</evidence>
<keyword evidence="6 9" id="KW-0812">Transmembrane</keyword>
<evidence type="ECO:0000256" key="10">
    <source>
        <dbReference type="SAM" id="Phobius"/>
    </source>
</evidence>
<dbReference type="Pfam" id="PF00482">
    <property type="entry name" value="T2SSF"/>
    <property type="match status" value="2"/>
</dbReference>
<keyword evidence="5" id="KW-0997">Cell inner membrane</keyword>
<evidence type="ECO:0000256" key="1">
    <source>
        <dbReference type="ARBA" id="ARBA00004429"/>
    </source>
</evidence>
<evidence type="ECO:0000259" key="11">
    <source>
        <dbReference type="Pfam" id="PF00482"/>
    </source>
</evidence>
<comment type="subcellular location">
    <subcellularLocation>
        <location evidence="1">Cell inner membrane</location>
        <topology evidence="1">Multi-pass membrane protein</topology>
    </subcellularLocation>
    <subcellularLocation>
        <location evidence="9">Cell membrane</location>
        <topology evidence="9">Multi-pass membrane protein</topology>
    </subcellularLocation>
</comment>
<organism evidence="12 13">
    <name type="scientific">Desulfuribacillus alkaliarsenatis</name>
    <dbReference type="NCBI Taxonomy" id="766136"/>
    <lineage>
        <taxon>Bacteria</taxon>
        <taxon>Bacillati</taxon>
        <taxon>Bacillota</taxon>
        <taxon>Desulfuribacillia</taxon>
        <taxon>Desulfuribacillales</taxon>
        <taxon>Desulfuribacillaceae</taxon>
        <taxon>Desulfuribacillus</taxon>
    </lineage>
</organism>
<dbReference type="InterPro" id="IPR018076">
    <property type="entry name" value="T2SS_GspF_dom"/>
</dbReference>
<dbReference type="STRING" id="766136.BHF68_01195"/>
<dbReference type="EMBL" id="MIJE01000001">
    <property type="protein sequence ID" value="OEF98325.1"/>
    <property type="molecule type" value="Genomic_DNA"/>
</dbReference>
<feature type="transmembrane region" description="Helical" evidence="10">
    <location>
        <begin position="174"/>
        <end position="198"/>
    </location>
</feature>
<dbReference type="Gene3D" id="1.20.81.30">
    <property type="entry name" value="Type II secretion system (T2SS), domain F"/>
    <property type="match status" value="2"/>
</dbReference>
<dbReference type="FunFam" id="1.20.81.30:FF:000001">
    <property type="entry name" value="Type II secretion system protein F"/>
    <property type="match status" value="2"/>
</dbReference>
<dbReference type="PROSITE" id="PS00874">
    <property type="entry name" value="T2SP_F"/>
    <property type="match status" value="1"/>
</dbReference>
<comment type="similarity">
    <text evidence="2 9">Belongs to the GSP F family.</text>
</comment>
<feature type="transmembrane region" description="Helical" evidence="10">
    <location>
        <begin position="375"/>
        <end position="399"/>
    </location>
</feature>
<dbReference type="GO" id="GO:0005886">
    <property type="term" value="C:plasma membrane"/>
    <property type="evidence" value="ECO:0007669"/>
    <property type="project" value="UniProtKB-SubCell"/>
</dbReference>
<evidence type="ECO:0000313" key="12">
    <source>
        <dbReference type="EMBL" id="OEF98325.1"/>
    </source>
</evidence>
<keyword evidence="13" id="KW-1185">Reference proteome</keyword>
<protein>
    <recommendedName>
        <fullName evidence="11">Type II secretion system protein GspF domain-containing protein</fullName>
    </recommendedName>
</protein>
<feature type="domain" description="Type II secretion system protein GspF" evidence="11">
    <location>
        <begin position="272"/>
        <end position="394"/>
    </location>
</feature>
<dbReference type="InterPro" id="IPR003004">
    <property type="entry name" value="GspF/PilC"/>
</dbReference>
<dbReference type="OrthoDB" id="9805682at2"/>
<evidence type="ECO:0000256" key="5">
    <source>
        <dbReference type="ARBA" id="ARBA00022519"/>
    </source>
</evidence>
<feature type="transmembrane region" description="Helical" evidence="10">
    <location>
        <begin position="210"/>
        <end position="237"/>
    </location>
</feature>
<name>A0A1E5G5E7_9FIRM</name>
<dbReference type="PANTHER" id="PTHR30012:SF0">
    <property type="entry name" value="TYPE II SECRETION SYSTEM PROTEIN F-RELATED"/>
    <property type="match status" value="1"/>
</dbReference>
<comment type="caution">
    <text evidence="12">The sequence shown here is derived from an EMBL/GenBank/DDBJ whole genome shotgun (WGS) entry which is preliminary data.</text>
</comment>
<evidence type="ECO:0000256" key="4">
    <source>
        <dbReference type="ARBA" id="ARBA00022475"/>
    </source>
</evidence>
<evidence type="ECO:0000256" key="8">
    <source>
        <dbReference type="ARBA" id="ARBA00023136"/>
    </source>
</evidence>
<dbReference type="InterPro" id="IPR001992">
    <property type="entry name" value="T2SS_GspF/T4SS_PilC_CS"/>
</dbReference>
<dbReference type="RefSeq" id="WP_069641817.1">
    <property type="nucleotide sequence ID" value="NZ_MIJE01000001.1"/>
</dbReference>
<dbReference type="GO" id="GO:0009306">
    <property type="term" value="P:protein secretion"/>
    <property type="evidence" value="ECO:0007669"/>
    <property type="project" value="InterPro"/>
</dbReference>
<feature type="domain" description="Type II secretion system protein GspF" evidence="11">
    <location>
        <begin position="69"/>
        <end position="192"/>
    </location>
</feature>
<dbReference type="Proteomes" id="UP000094296">
    <property type="component" value="Unassembled WGS sequence"/>
</dbReference>
<sequence>MAELFRYRARDRTGKVVEGTIEANSSQAVIGQLRAQNLIVTKVEKATTKTNFKLPFSEKMVKTKDLAIFSRQFSTMIDAGVPLLRALTILQVQVENLTLQAALKEVIKDLERGMTLSEAMARHPKVFPIMYTSMIEAGEVGGVLEEVLERMANHFEKEDEIKEKVKSALTYPTVVFSMAILAVIFMLVFVLPSFIGIFEGMDMELPAPTLFVIALSNMLTGYWYIHIGMLILTVYLFRRFLNDPKGKRMIDKIVLKAPVFGDLQKKLIISRFSRTLGTLLKSGVPIITSIEVVKKTTANTLMIESLEKAKNSIRDGQGLSDPLRDSGVFTPMALHMIAVGEETGELDMLLEKISFFYDREIDNAVSKLSSALEPIIMVVMGVIIGGIVISFLLPMVAMFDGI</sequence>
<evidence type="ECO:0000256" key="3">
    <source>
        <dbReference type="ARBA" id="ARBA00022448"/>
    </source>
</evidence>
<dbReference type="InterPro" id="IPR042094">
    <property type="entry name" value="T2SS_GspF_sf"/>
</dbReference>
<gene>
    <name evidence="12" type="ORF">BHF68_01195</name>
</gene>